<dbReference type="PROSITE" id="PS50082">
    <property type="entry name" value="WD_REPEATS_2"/>
    <property type="match status" value="3"/>
</dbReference>
<dbReference type="InterPro" id="IPR015943">
    <property type="entry name" value="WD40/YVTN_repeat-like_dom_sf"/>
</dbReference>
<feature type="repeat" description="WD" evidence="3">
    <location>
        <begin position="203"/>
        <end position="244"/>
    </location>
</feature>
<name>A0AAE1M9E3_9FABA</name>
<dbReference type="SUPFAM" id="SSF50978">
    <property type="entry name" value="WD40 repeat-like"/>
    <property type="match status" value="1"/>
</dbReference>
<feature type="repeat" description="WD" evidence="3">
    <location>
        <begin position="290"/>
        <end position="322"/>
    </location>
</feature>
<feature type="repeat" description="WD" evidence="3">
    <location>
        <begin position="330"/>
        <end position="364"/>
    </location>
</feature>
<evidence type="ECO:0000256" key="2">
    <source>
        <dbReference type="ARBA" id="ARBA00022737"/>
    </source>
</evidence>
<accession>A0AAE1M9E3</accession>
<dbReference type="InterPro" id="IPR040324">
    <property type="entry name" value="WDR44/Dgr2"/>
</dbReference>
<dbReference type="SMART" id="SM00320">
    <property type="entry name" value="WD40"/>
    <property type="match status" value="6"/>
</dbReference>
<evidence type="ECO:0000256" key="3">
    <source>
        <dbReference type="PROSITE-ProRule" id="PRU00221"/>
    </source>
</evidence>
<gene>
    <name evidence="4" type="ORF">QN277_006460</name>
</gene>
<dbReference type="PANTHER" id="PTHR14221:SF31">
    <property type="entry name" value="TRANSDUCIN_WD40 REPEAT-LIKE SUPERFAMILY PROTEIN"/>
    <property type="match status" value="1"/>
</dbReference>
<keyword evidence="1 3" id="KW-0853">WD repeat</keyword>
<organism evidence="4 5">
    <name type="scientific">Acacia crassicarpa</name>
    <name type="common">northern wattle</name>
    <dbReference type="NCBI Taxonomy" id="499986"/>
    <lineage>
        <taxon>Eukaryota</taxon>
        <taxon>Viridiplantae</taxon>
        <taxon>Streptophyta</taxon>
        <taxon>Embryophyta</taxon>
        <taxon>Tracheophyta</taxon>
        <taxon>Spermatophyta</taxon>
        <taxon>Magnoliopsida</taxon>
        <taxon>eudicotyledons</taxon>
        <taxon>Gunneridae</taxon>
        <taxon>Pentapetalae</taxon>
        <taxon>rosids</taxon>
        <taxon>fabids</taxon>
        <taxon>Fabales</taxon>
        <taxon>Fabaceae</taxon>
        <taxon>Caesalpinioideae</taxon>
        <taxon>mimosoid clade</taxon>
        <taxon>Acacieae</taxon>
        <taxon>Acacia</taxon>
    </lineage>
</organism>
<proteinExistence type="predicted"/>
<dbReference type="InterPro" id="IPR001680">
    <property type="entry name" value="WD40_rpt"/>
</dbReference>
<dbReference type="AlphaFoldDB" id="A0AAE1M9E3"/>
<keyword evidence="5" id="KW-1185">Reference proteome</keyword>
<comment type="caution">
    <text evidence="4">The sequence shown here is derived from an EMBL/GenBank/DDBJ whole genome shotgun (WGS) entry which is preliminary data.</text>
</comment>
<dbReference type="Gene3D" id="2.130.10.10">
    <property type="entry name" value="YVTN repeat-like/Quinoprotein amine dehydrogenase"/>
    <property type="match status" value="1"/>
</dbReference>
<evidence type="ECO:0000313" key="4">
    <source>
        <dbReference type="EMBL" id="KAK4256779.1"/>
    </source>
</evidence>
<dbReference type="InterPro" id="IPR036322">
    <property type="entry name" value="WD40_repeat_dom_sf"/>
</dbReference>
<keyword evidence="2" id="KW-0677">Repeat</keyword>
<protein>
    <submittedName>
        <fullName evidence="4">Uncharacterized protein</fullName>
    </submittedName>
</protein>
<dbReference type="Pfam" id="PF00400">
    <property type="entry name" value="WD40"/>
    <property type="match status" value="3"/>
</dbReference>
<dbReference type="InterPro" id="IPR020472">
    <property type="entry name" value="WD40_PAC1"/>
</dbReference>
<evidence type="ECO:0000256" key="1">
    <source>
        <dbReference type="ARBA" id="ARBA00022574"/>
    </source>
</evidence>
<evidence type="ECO:0000313" key="5">
    <source>
        <dbReference type="Proteomes" id="UP001293593"/>
    </source>
</evidence>
<dbReference type="PANTHER" id="PTHR14221">
    <property type="entry name" value="WD REPEAT DOMAIN 44"/>
    <property type="match status" value="1"/>
</dbReference>
<reference evidence="4" key="1">
    <citation type="submission" date="2023-10" db="EMBL/GenBank/DDBJ databases">
        <title>Chromosome-level genome of the transformable northern wattle, Acacia crassicarpa.</title>
        <authorList>
            <person name="Massaro I."/>
            <person name="Sinha N.R."/>
            <person name="Poethig S."/>
            <person name="Leichty A.R."/>
        </authorList>
    </citation>
    <scope>NUCLEOTIDE SEQUENCE</scope>
    <source>
        <strain evidence="4">Acra3RX</strain>
        <tissue evidence="4">Leaf</tissue>
    </source>
</reference>
<dbReference type="PROSITE" id="PS50294">
    <property type="entry name" value="WD_REPEATS_REGION"/>
    <property type="match status" value="3"/>
</dbReference>
<dbReference type="EMBL" id="JAWXYG010000012">
    <property type="protein sequence ID" value="KAK4256779.1"/>
    <property type="molecule type" value="Genomic_DNA"/>
</dbReference>
<dbReference type="Proteomes" id="UP001293593">
    <property type="component" value="Unassembled WGS sequence"/>
</dbReference>
<sequence length="633" mass="71640">MLNSNEADIEIFFDSADFLPPQNSVLDEELSSNKFGYEVWVNSPQSVRERRQRFFREMGFADFSSNVCSQEINVNDLELERTTESEGAISSAFSSSPEANVLLDERNGDVNFERKVCESSSSSGEDDRLREAEVSEECQYGPFDMSKKKMKGLWKLFVKGRKTIGGKVRSKLKKEMSKSRRINVKQNKKKWMELSALYLGQEIRAHEGIIWTMKFSPNGQFLASGGEDGVVRVWRVISMDTSSLCFNAEDTTASKVKQEISCSWRSKSNISFMALPDKVLQIEESPLQEFFGHTSDVLDLAWSDSNILLSSSMDKTVRLWQIGCDQCMGVFHHNDYVTCIQVNPVDKSYFISGSIDGKVRIWGLWEERVVDWADVRDVITAVSYQPDGKGFVVGSITGACRFYIASGKHFQLEAEIWVHGKKRSAGNKITGIQFSQKKHQRVMITSEDSKIRVLDGFELVQKFKGVPKSGRQMCGSFTSKENHIISVGEDSHVYLWNCIDLENSSSKHIKSERCCEYFSTEGVTVALPWLVNSTEQTSLCGNSEMPHVQEARPSVRDSERFSLGNWFNMEGTCRGSVTWPEEKLPSWNLPFAEDEYDLIDERSGSETWGLAFVVAGLDGTIKTFHNFGLPIRL</sequence>
<dbReference type="PRINTS" id="PR00320">
    <property type="entry name" value="GPROTEINBRPT"/>
</dbReference>